<dbReference type="GO" id="GO:0016758">
    <property type="term" value="F:hexosyltransferase activity"/>
    <property type="evidence" value="ECO:0007669"/>
    <property type="project" value="InterPro"/>
</dbReference>
<dbReference type="SUPFAM" id="SSF53756">
    <property type="entry name" value="UDP-Glycosyltransferase/glycogen phosphorylase"/>
    <property type="match status" value="1"/>
</dbReference>
<evidence type="ECO:0000313" key="2">
    <source>
        <dbReference type="EMBL" id="MDA5398604.1"/>
    </source>
</evidence>
<comment type="caution">
    <text evidence="2">The sequence shown here is derived from an EMBL/GenBank/DDBJ whole genome shotgun (WGS) entry which is preliminary data.</text>
</comment>
<name>A0A9X3ZH18_9HYPH</name>
<dbReference type="PANTHER" id="PTHR21015:SF28">
    <property type="entry name" value="SLL1722 PROTEIN"/>
    <property type="match status" value="1"/>
</dbReference>
<accession>A0A9X3ZH18</accession>
<dbReference type="Gene3D" id="3.40.50.2000">
    <property type="entry name" value="Glycogen Phosphorylase B"/>
    <property type="match status" value="1"/>
</dbReference>
<feature type="domain" description="Glycosyl transferase family 28 C-terminal" evidence="1">
    <location>
        <begin position="217"/>
        <end position="356"/>
    </location>
</feature>
<evidence type="ECO:0000313" key="3">
    <source>
        <dbReference type="Proteomes" id="UP001151234"/>
    </source>
</evidence>
<gene>
    <name evidence="2" type="ORF">OQ273_08485</name>
</gene>
<protein>
    <submittedName>
        <fullName evidence="2">Glycosyltransferase</fullName>
    </submittedName>
</protein>
<dbReference type="AlphaFoldDB" id="A0A9X3ZH18"/>
<dbReference type="Pfam" id="PF04101">
    <property type="entry name" value="Glyco_tran_28_C"/>
    <property type="match status" value="1"/>
</dbReference>
<evidence type="ECO:0000259" key="1">
    <source>
        <dbReference type="Pfam" id="PF04101"/>
    </source>
</evidence>
<dbReference type="Proteomes" id="UP001151234">
    <property type="component" value="Unassembled WGS sequence"/>
</dbReference>
<proteinExistence type="predicted"/>
<sequence length="388" mass="42896">MNRKVKVLYYVQHLLGVGHVFRTMRIIDALTRSGFAVELIYGGERLPNFKADGAKVHFLPSLTSDKGDFSNLIDENGSTASDAYKADRRDRILRVLGDCDPEILITEAFPFGRRQMHFELLPLMEAVSERRERTKVFCSVRDILQEGNKVSKDRQTVDLLTRYFDGVLVHGDPDLIDLSATFPFAAEIAHMTYYTGIVTPHATGESLMDKDRFDVVVSVGGGMLGRDLVRAAAQAKAMTSLSSDRWCILTGPFMEDADRAGLDALGVEVRRFVPDLCATLKSAQLSISLAGYNTVADIMAAGCRAVIAPQWNDKETEQLKRAELLASRGLAVMLTHKDKTPGRISEAVNRAMSMPPPDWSQIRQNGADDTAQFLTRAVEQPSSSNKLP</sequence>
<reference evidence="2" key="1">
    <citation type="submission" date="2022-11" db="EMBL/GenBank/DDBJ databases">
        <title>Draft genome sequence of Hoeflea poritis E7-10 and Hoeflea prorocentri PM5-8, separated from scleractinian coral Porites lutea and marine dinoflagellate.</title>
        <authorList>
            <person name="Zhang G."/>
            <person name="Wei Q."/>
            <person name="Cai L."/>
        </authorList>
    </citation>
    <scope>NUCLEOTIDE SEQUENCE</scope>
    <source>
        <strain evidence="2">PM5-8</strain>
    </source>
</reference>
<dbReference type="RefSeq" id="WP_267990015.1">
    <property type="nucleotide sequence ID" value="NZ_JAPJZI010000001.1"/>
</dbReference>
<keyword evidence="3" id="KW-1185">Reference proteome</keyword>
<dbReference type="InterPro" id="IPR007235">
    <property type="entry name" value="Glyco_trans_28_C"/>
</dbReference>
<organism evidence="2 3">
    <name type="scientific">Hoeflea prorocentri</name>
    <dbReference type="NCBI Taxonomy" id="1922333"/>
    <lineage>
        <taxon>Bacteria</taxon>
        <taxon>Pseudomonadati</taxon>
        <taxon>Pseudomonadota</taxon>
        <taxon>Alphaproteobacteria</taxon>
        <taxon>Hyphomicrobiales</taxon>
        <taxon>Rhizobiaceae</taxon>
        <taxon>Hoeflea</taxon>
    </lineage>
</organism>
<dbReference type="EMBL" id="JAPJZI010000001">
    <property type="protein sequence ID" value="MDA5398604.1"/>
    <property type="molecule type" value="Genomic_DNA"/>
</dbReference>
<dbReference type="PANTHER" id="PTHR21015">
    <property type="entry name" value="UDP-N-ACETYLGLUCOSAMINE--N-ACETYLMURAMYL-(PENTAPEPTIDE) PYROPHOSPHORYL-UNDECAPRENOL N-ACETYLGLUCOSAMINE TRANSFERASE 1"/>
    <property type="match status" value="1"/>
</dbReference>